<dbReference type="EMBL" id="JAPEIS010000001">
    <property type="protein sequence ID" value="KAJ8069989.1"/>
    <property type="molecule type" value="Genomic_DNA"/>
</dbReference>
<sequence>MCASSQKSASSSKSSKQYVSTPSTSSKTKSTSRKVHHGSRTSRHSSFSSAISSSSTPSRSSHKDPANQKFQGQAIERYENEPRDYKSWAVEEYDAYQEQANEEHWDNVERNVEGVKWAS</sequence>
<accession>A0A9X0AW17</accession>
<evidence type="ECO:0000313" key="2">
    <source>
        <dbReference type="EMBL" id="KAJ8069989.1"/>
    </source>
</evidence>
<reference evidence="2" key="1">
    <citation type="submission" date="2022-11" db="EMBL/GenBank/DDBJ databases">
        <title>Genome Resource of Sclerotinia nivalis Strain SnTB1, a Plant Pathogen Isolated from American Ginseng.</title>
        <authorList>
            <person name="Fan S."/>
        </authorList>
    </citation>
    <scope>NUCLEOTIDE SEQUENCE</scope>
    <source>
        <strain evidence="2">SnTB1</strain>
    </source>
</reference>
<dbReference type="OrthoDB" id="3563157at2759"/>
<gene>
    <name evidence="2" type="ORF">OCU04_000393</name>
</gene>
<name>A0A9X0AW17_9HELO</name>
<feature type="compositionally biased region" description="Low complexity" evidence="1">
    <location>
        <begin position="1"/>
        <end position="29"/>
    </location>
</feature>
<keyword evidence="3" id="KW-1185">Reference proteome</keyword>
<protein>
    <submittedName>
        <fullName evidence="2">Uncharacterized protein</fullName>
    </submittedName>
</protein>
<evidence type="ECO:0000256" key="1">
    <source>
        <dbReference type="SAM" id="MobiDB-lite"/>
    </source>
</evidence>
<dbReference type="Proteomes" id="UP001152300">
    <property type="component" value="Unassembled WGS sequence"/>
</dbReference>
<feature type="compositionally biased region" description="Low complexity" evidence="1">
    <location>
        <begin position="44"/>
        <end position="59"/>
    </location>
</feature>
<proteinExistence type="predicted"/>
<evidence type="ECO:0000313" key="3">
    <source>
        <dbReference type="Proteomes" id="UP001152300"/>
    </source>
</evidence>
<feature type="region of interest" description="Disordered" evidence="1">
    <location>
        <begin position="1"/>
        <end position="82"/>
    </location>
</feature>
<dbReference type="AlphaFoldDB" id="A0A9X0AW17"/>
<comment type="caution">
    <text evidence="2">The sequence shown here is derived from an EMBL/GenBank/DDBJ whole genome shotgun (WGS) entry which is preliminary data.</text>
</comment>
<organism evidence="2 3">
    <name type="scientific">Sclerotinia nivalis</name>
    <dbReference type="NCBI Taxonomy" id="352851"/>
    <lineage>
        <taxon>Eukaryota</taxon>
        <taxon>Fungi</taxon>
        <taxon>Dikarya</taxon>
        <taxon>Ascomycota</taxon>
        <taxon>Pezizomycotina</taxon>
        <taxon>Leotiomycetes</taxon>
        <taxon>Helotiales</taxon>
        <taxon>Sclerotiniaceae</taxon>
        <taxon>Sclerotinia</taxon>
    </lineage>
</organism>
<feature type="compositionally biased region" description="Basic residues" evidence="1">
    <location>
        <begin position="30"/>
        <end position="43"/>
    </location>
</feature>